<dbReference type="EMBL" id="JYDH01000027">
    <property type="protein sequence ID" value="KRY38243.1"/>
    <property type="molecule type" value="Genomic_DNA"/>
</dbReference>
<sequence>MSHYRERKFPTVSFALDCQDKGEIAATRRKKESSLDSAQHIEEELTSFVKGSSMKDVLLFQSKDLCKCQNELKADCMKILKELTKLSLQRSQNLTNRAHYNDNHGVPLMSTLNLSQI</sequence>
<gene>
    <name evidence="1" type="ORF">T01_12935</name>
</gene>
<dbReference type="InParanoid" id="A0A0V1BP08"/>
<protein>
    <submittedName>
        <fullName evidence="1">Uncharacterized protein</fullName>
    </submittedName>
</protein>
<dbReference type="Proteomes" id="UP000054776">
    <property type="component" value="Unassembled WGS sequence"/>
</dbReference>
<evidence type="ECO:0000313" key="2">
    <source>
        <dbReference type="Proteomes" id="UP000054776"/>
    </source>
</evidence>
<keyword evidence="2" id="KW-1185">Reference proteome</keyword>
<reference evidence="1 2" key="1">
    <citation type="submission" date="2015-01" db="EMBL/GenBank/DDBJ databases">
        <title>Evolution of Trichinella species and genotypes.</title>
        <authorList>
            <person name="Korhonen P.K."/>
            <person name="Edoardo P."/>
            <person name="Giuseppe L.R."/>
            <person name="Gasser R.B."/>
        </authorList>
    </citation>
    <scope>NUCLEOTIDE SEQUENCE [LARGE SCALE GENOMIC DNA]</scope>
    <source>
        <strain evidence="1">ISS3</strain>
    </source>
</reference>
<organism evidence="1 2">
    <name type="scientific">Trichinella spiralis</name>
    <name type="common">Trichina worm</name>
    <dbReference type="NCBI Taxonomy" id="6334"/>
    <lineage>
        <taxon>Eukaryota</taxon>
        <taxon>Metazoa</taxon>
        <taxon>Ecdysozoa</taxon>
        <taxon>Nematoda</taxon>
        <taxon>Enoplea</taxon>
        <taxon>Dorylaimia</taxon>
        <taxon>Trichinellida</taxon>
        <taxon>Trichinellidae</taxon>
        <taxon>Trichinella</taxon>
    </lineage>
</organism>
<name>A0A0V1BP08_TRISP</name>
<dbReference type="AlphaFoldDB" id="A0A0V1BP08"/>
<comment type="caution">
    <text evidence="1">The sequence shown here is derived from an EMBL/GenBank/DDBJ whole genome shotgun (WGS) entry which is preliminary data.</text>
</comment>
<evidence type="ECO:0000313" key="1">
    <source>
        <dbReference type="EMBL" id="KRY38243.1"/>
    </source>
</evidence>
<proteinExistence type="predicted"/>
<accession>A0A0V1BP08</accession>